<evidence type="ECO:0000259" key="1">
    <source>
        <dbReference type="Pfam" id="PF04850"/>
    </source>
</evidence>
<organism evidence="2 3">
    <name type="scientific">Oxyplax ochracea nucleopolyhedrovirus</name>
    <dbReference type="NCBI Taxonomy" id="2083176"/>
    <lineage>
        <taxon>Viruses</taxon>
        <taxon>Viruses incertae sedis</taxon>
        <taxon>Naldaviricetes</taxon>
        <taxon>Lefavirales</taxon>
        <taxon>Baculoviridae</taxon>
        <taxon>Alphabaculovirus</taxon>
        <taxon>Alphabaculovirus oxochraceae</taxon>
    </lineage>
</organism>
<proteinExistence type="predicted"/>
<gene>
    <name evidence="2" type="ORF">Oxoc_ORF113</name>
</gene>
<dbReference type="Proteomes" id="UP000297028">
    <property type="component" value="Segment"/>
</dbReference>
<dbReference type="Pfam" id="PF04850">
    <property type="entry name" value="Baculo_E66"/>
    <property type="match status" value="1"/>
</dbReference>
<dbReference type="InterPro" id="IPR006934">
    <property type="entry name" value="ODV-E66_C_baculovirus"/>
</dbReference>
<accession>A0A2L0WU93</accession>
<dbReference type="GO" id="GO:0019031">
    <property type="term" value="C:viral envelope"/>
    <property type="evidence" value="ECO:0007669"/>
    <property type="project" value="InterPro"/>
</dbReference>
<dbReference type="SUPFAM" id="SSF48230">
    <property type="entry name" value="Chondroitin AC/alginate lyase"/>
    <property type="match status" value="1"/>
</dbReference>
<keyword evidence="3" id="KW-1185">Reference proteome</keyword>
<reference evidence="2 3" key="1">
    <citation type="journal article" date="2018" name="PLoS ONE">
        <title>Genome analysis of a novel Group I alphabaculovirus obtained from Oxyplax ochracea.</title>
        <authorList>
            <person name="Wang J."/>
            <person name="Hou D."/>
            <person name="Wang Q."/>
            <person name="Kuang W."/>
            <person name="Zhang L."/>
            <person name="Li J."/>
            <person name="Shen S."/>
            <person name="Deng F."/>
            <person name="Wang H."/>
            <person name="Hu Z."/>
            <person name="Wang M."/>
        </authorList>
    </citation>
    <scope>NUCLEOTIDE SEQUENCE [LARGE SCALE GENOMIC DNA]</scope>
    <source>
        <strain evidence="2">435</strain>
    </source>
</reference>
<sequence>MSFVLILIFIVILFVLIYVVLQMQTNEIFSYFNKILLNFTNPSNLQVQEEYVKNYESYYISVYDPQLYAEKITNVQNVYPLFNDETIFVGLDPFVNTGDFNRTLLALIAYVDLLRDQNSVFLNDTFLARRLYNFAILIYNRLPKKLVDFQFPWGTNWYEFSILMPQYFMHTNIMLKPMGYNLDNYVIKLGQIYLPTPIKSMGWTRAGGNVVRMFLPFIYYKLLSGYFINQISAMTDVQTAYNIVSLNSVMYGDGINKDLSYIDHENVRAWGYLLTGIYTYVHYEYFFVNISYNLVKECLNKVLYFNGQVHPALISRGGWQISREGIYYLNTQNYYRNGIFSCDLNKVLTIKCPKYFCTVLGQRTNLAYYEADRNNDTMAPIWLFAKRPYIGNRSVAFGQVIVENEPGVWSPLPRHVSTTTTTESFVPTRAKCISIALEDELFYAGILFTDVTIANVCDYKSLTILTPDGYYQYYYDVNMYTNSEIFKCNLMEGAANEYDNNEHLFYNRALLVRIFNTNGSLTRSPLNNGILLQSIYNTNKNLYLEYAIEVQLYENRLHYVRTNNIIEFNFIKMIIISDKNNDYTIYAYNTANYKLIISTTQDDTNMQNNFVTKLFIDIDVIRSLDSNIRTVIPENSFYDGLGYVKNEKGSRSYLFYVILYQN</sequence>
<name>A0A2L0WU93_9ABAC</name>
<dbReference type="EMBL" id="MF143631">
    <property type="protein sequence ID" value="AVA31212.1"/>
    <property type="molecule type" value="Genomic_DNA"/>
</dbReference>
<evidence type="ECO:0000313" key="3">
    <source>
        <dbReference type="Proteomes" id="UP000297028"/>
    </source>
</evidence>
<protein>
    <submittedName>
        <fullName evidence="2">Odv-e66</fullName>
    </submittedName>
</protein>
<evidence type="ECO:0000313" key="2">
    <source>
        <dbReference type="EMBL" id="AVA31212.1"/>
    </source>
</evidence>
<dbReference type="Gene3D" id="1.50.10.100">
    <property type="entry name" value="Chondroitin AC/alginate lyase"/>
    <property type="match status" value="1"/>
</dbReference>
<dbReference type="InterPro" id="IPR008929">
    <property type="entry name" value="Chondroitin_lyas"/>
</dbReference>
<feature type="domain" description="Baculovirus ODV-E66 C-terminal" evidence="1">
    <location>
        <begin position="301"/>
        <end position="482"/>
    </location>
</feature>